<reference evidence="14 15" key="1">
    <citation type="submission" date="2018-05" db="EMBL/GenBank/DDBJ databases">
        <title>Genomic Encyclopedia of Type Strains, Phase IV (KMG-IV): sequencing the most valuable type-strain genomes for metagenomic binning, comparative biology and taxonomic classification.</title>
        <authorList>
            <person name="Goeker M."/>
        </authorList>
    </citation>
    <scope>NUCLEOTIDE SEQUENCE [LARGE SCALE GENOMIC DNA]</scope>
    <source>
        <strain evidence="14 15">DSM 44704</strain>
    </source>
</reference>
<gene>
    <name evidence="14" type="ORF">DFR70_113170</name>
</gene>
<dbReference type="GO" id="GO:0051701">
    <property type="term" value="P:biological process involved in interaction with host"/>
    <property type="evidence" value="ECO:0007669"/>
    <property type="project" value="TreeGrafter"/>
</dbReference>
<evidence type="ECO:0000256" key="2">
    <source>
        <dbReference type="ARBA" id="ARBA00005189"/>
    </source>
</evidence>
<dbReference type="Proteomes" id="UP000247569">
    <property type="component" value="Unassembled WGS sequence"/>
</dbReference>
<keyword evidence="5 11" id="KW-0444">Lipid biosynthesis</keyword>
<evidence type="ECO:0000256" key="3">
    <source>
        <dbReference type="ARBA" id="ARBA00009587"/>
    </source>
</evidence>
<dbReference type="GO" id="GO:0006071">
    <property type="term" value="P:glycerol metabolic process"/>
    <property type="evidence" value="ECO:0007669"/>
    <property type="project" value="UniProtKB-KW"/>
</dbReference>
<evidence type="ECO:0000313" key="15">
    <source>
        <dbReference type="Proteomes" id="UP000247569"/>
    </source>
</evidence>
<dbReference type="InterPro" id="IPR004255">
    <property type="entry name" value="O-acyltransferase_WSD1_N"/>
</dbReference>
<organism evidence="14 15">
    <name type="scientific">Nocardia tenerifensis</name>
    <dbReference type="NCBI Taxonomy" id="228006"/>
    <lineage>
        <taxon>Bacteria</taxon>
        <taxon>Bacillati</taxon>
        <taxon>Actinomycetota</taxon>
        <taxon>Actinomycetes</taxon>
        <taxon>Mycobacteriales</taxon>
        <taxon>Nocardiaceae</taxon>
        <taxon>Nocardia</taxon>
    </lineage>
</organism>
<comment type="similarity">
    <text evidence="3 11">Belongs to the long-chain O-acyltransferase family.</text>
</comment>
<comment type="caution">
    <text evidence="14">The sequence shown here is derived from an EMBL/GenBank/DDBJ whole genome shotgun (WGS) entry which is preliminary data.</text>
</comment>
<dbReference type="GO" id="GO:0005886">
    <property type="term" value="C:plasma membrane"/>
    <property type="evidence" value="ECO:0007669"/>
    <property type="project" value="TreeGrafter"/>
</dbReference>
<dbReference type="EMBL" id="QJKF01000013">
    <property type="protein sequence ID" value="PXX58835.1"/>
    <property type="molecule type" value="Genomic_DNA"/>
</dbReference>
<dbReference type="EC" id="2.3.1.20" evidence="4 11"/>
<dbReference type="Pfam" id="PF06974">
    <property type="entry name" value="WS_DGAT_C"/>
    <property type="match status" value="1"/>
</dbReference>
<dbReference type="SUPFAM" id="SSF52777">
    <property type="entry name" value="CoA-dependent acyltransferases"/>
    <property type="match status" value="2"/>
</dbReference>
<dbReference type="PANTHER" id="PTHR31650">
    <property type="entry name" value="O-ACYLTRANSFERASE (WSD1-LIKE) FAMILY PROTEIN"/>
    <property type="match status" value="1"/>
</dbReference>
<dbReference type="NCBIfam" id="TIGR02946">
    <property type="entry name" value="acyl_WS_DGAT"/>
    <property type="match status" value="1"/>
</dbReference>
<keyword evidence="6 11" id="KW-0808">Transferase</keyword>
<evidence type="ECO:0000256" key="4">
    <source>
        <dbReference type="ARBA" id="ARBA00013244"/>
    </source>
</evidence>
<feature type="domain" description="O-acyltransferase WSD1-like N-terminal" evidence="12">
    <location>
        <begin position="5"/>
        <end position="257"/>
    </location>
</feature>
<protein>
    <recommendedName>
        <fullName evidence="4 11">Diacylglycerol O-acyltransferase</fullName>
        <ecNumber evidence="4 11">2.3.1.20</ecNumber>
    </recommendedName>
</protein>
<dbReference type="PANTHER" id="PTHR31650:SF1">
    <property type="entry name" value="WAX ESTER SYNTHASE_DIACYLGLYCEROL ACYLTRANSFERASE 4-RELATED"/>
    <property type="match status" value="1"/>
</dbReference>
<evidence type="ECO:0000259" key="12">
    <source>
        <dbReference type="Pfam" id="PF03007"/>
    </source>
</evidence>
<evidence type="ECO:0000256" key="5">
    <source>
        <dbReference type="ARBA" id="ARBA00022516"/>
    </source>
</evidence>
<dbReference type="OrthoDB" id="9810950at2"/>
<name>A0A318JS65_9NOCA</name>
<dbReference type="InterPro" id="IPR023213">
    <property type="entry name" value="CAT-like_dom_sf"/>
</dbReference>
<evidence type="ECO:0000256" key="6">
    <source>
        <dbReference type="ARBA" id="ARBA00022679"/>
    </source>
</evidence>
<dbReference type="AlphaFoldDB" id="A0A318JS65"/>
<evidence type="ECO:0000256" key="10">
    <source>
        <dbReference type="ARBA" id="ARBA00048109"/>
    </source>
</evidence>
<dbReference type="Gene3D" id="3.30.559.30">
    <property type="entry name" value="Nonribosomal peptide synthetase, condensation domain"/>
    <property type="match status" value="1"/>
</dbReference>
<dbReference type="GO" id="GO:0071731">
    <property type="term" value="P:response to nitric oxide"/>
    <property type="evidence" value="ECO:0007669"/>
    <property type="project" value="TreeGrafter"/>
</dbReference>
<evidence type="ECO:0000256" key="8">
    <source>
        <dbReference type="ARBA" id="ARBA00023098"/>
    </source>
</evidence>
<dbReference type="Gene3D" id="3.30.559.10">
    <property type="entry name" value="Chloramphenicol acetyltransferase-like domain"/>
    <property type="match status" value="1"/>
</dbReference>
<dbReference type="UniPathway" id="UPA00282"/>
<dbReference type="InterPro" id="IPR045034">
    <property type="entry name" value="O-acyltransferase_WSD1-like"/>
</dbReference>
<proteinExistence type="inferred from homology"/>
<feature type="domain" description="O-acyltransferase WSD1 C-terminal" evidence="13">
    <location>
        <begin position="299"/>
        <end position="443"/>
    </location>
</feature>
<keyword evidence="9 11" id="KW-0012">Acyltransferase</keyword>
<keyword evidence="7 11" id="KW-0319">Glycerol metabolism</keyword>
<evidence type="ECO:0000259" key="13">
    <source>
        <dbReference type="Pfam" id="PF06974"/>
    </source>
</evidence>
<keyword evidence="15" id="KW-1185">Reference proteome</keyword>
<dbReference type="GO" id="GO:0004144">
    <property type="term" value="F:diacylglycerol O-acyltransferase activity"/>
    <property type="evidence" value="ECO:0007669"/>
    <property type="project" value="UniProtKB-EC"/>
</dbReference>
<sequence>MELIAPLDAIFLLGDRLGHPMHVAVLQVFDVPADAAPDFARRVQAELSADKAIDPAFRKRPRYLPFLPPLIWASDEDIDLRYHLRRVSVPHPGEAGQVLQLVSELHSTPLDDRRPLWETYLIDGASDGRIRLYSKVHHSVFDGVSVANVVHRSLAHEAGIAEGGAIWHTPRALESAGVASGPTLSAAAKSAAAAMSSVPTMIRATVFQQQLTLPYEAPRTMFNVPIGPERQCVVRSWKLERLMRAKRGLGVTVNDVVLAMAAGALRTYLIERDALPDKPLIALVPVSLRAKDRAEAAGGNKVGAVLCGLATDIANPLDRIRHIADSMRRSKQLYASLPTTNAMALSACVLGPLALSLLPGIHSGPPPFNVVVSNIPGPRRPLYWHGARLAASYPLSIVADGQAVNITVFSTANSLDVGIVGDDRRVPQLAGLLDHLENALGELE</sequence>
<dbReference type="InterPro" id="IPR014292">
    <property type="entry name" value="Acyl_transf_WS/DGAT"/>
</dbReference>
<evidence type="ECO:0000256" key="1">
    <source>
        <dbReference type="ARBA" id="ARBA00004771"/>
    </source>
</evidence>
<dbReference type="GO" id="GO:0019432">
    <property type="term" value="P:triglyceride biosynthetic process"/>
    <property type="evidence" value="ECO:0007669"/>
    <property type="project" value="UniProtKB-UniPathway"/>
</dbReference>
<comment type="pathway">
    <text evidence="1 11">Glycerolipid metabolism; triacylglycerol biosynthesis.</text>
</comment>
<comment type="catalytic activity">
    <reaction evidence="10 11">
        <text>an acyl-CoA + a 1,2-diacyl-sn-glycerol = a triacyl-sn-glycerol + CoA</text>
        <dbReference type="Rhea" id="RHEA:10868"/>
        <dbReference type="ChEBI" id="CHEBI:17815"/>
        <dbReference type="ChEBI" id="CHEBI:57287"/>
        <dbReference type="ChEBI" id="CHEBI:58342"/>
        <dbReference type="ChEBI" id="CHEBI:64615"/>
        <dbReference type="EC" id="2.3.1.20"/>
    </reaction>
</comment>
<comment type="pathway">
    <text evidence="2">Lipid metabolism.</text>
</comment>
<keyword evidence="8 11" id="KW-0443">Lipid metabolism</keyword>
<accession>A0A318JS65</accession>
<evidence type="ECO:0000313" key="14">
    <source>
        <dbReference type="EMBL" id="PXX58835.1"/>
    </source>
</evidence>
<dbReference type="GO" id="GO:0001666">
    <property type="term" value="P:response to hypoxia"/>
    <property type="evidence" value="ECO:0007669"/>
    <property type="project" value="TreeGrafter"/>
</dbReference>
<dbReference type="Pfam" id="PF03007">
    <property type="entry name" value="WS_DGAT_cat"/>
    <property type="match status" value="1"/>
</dbReference>
<dbReference type="RefSeq" id="WP_040734591.1">
    <property type="nucleotide sequence ID" value="NZ_QJKF01000013.1"/>
</dbReference>
<evidence type="ECO:0000256" key="9">
    <source>
        <dbReference type="ARBA" id="ARBA00023315"/>
    </source>
</evidence>
<dbReference type="InterPro" id="IPR009721">
    <property type="entry name" value="O-acyltransferase_WSD1_C"/>
</dbReference>
<evidence type="ECO:0000256" key="7">
    <source>
        <dbReference type="ARBA" id="ARBA00022798"/>
    </source>
</evidence>
<evidence type="ECO:0000256" key="11">
    <source>
        <dbReference type="RuleBase" id="RU361241"/>
    </source>
</evidence>